<gene>
    <name evidence="4" type="primary">Mus81</name>
    <name evidence="4" type="ORF">NESACU_R16603</name>
</gene>
<evidence type="ECO:0000256" key="2">
    <source>
        <dbReference type="RuleBase" id="RU369042"/>
    </source>
</evidence>
<dbReference type="GO" id="GO:0048257">
    <property type="term" value="F:3'-flap endonuclease activity"/>
    <property type="evidence" value="ECO:0007669"/>
    <property type="project" value="TreeGrafter"/>
</dbReference>
<proteinExistence type="inferred from homology"/>
<comment type="caution">
    <text evidence="4">The sequence shown here is derived from an EMBL/GenBank/DDBJ whole genome shotgun (WGS) entry which is preliminary data.</text>
</comment>
<accession>A0A7K7RU64</accession>
<comment type="similarity">
    <text evidence="2">Belongs to the XPF family.</text>
</comment>
<evidence type="ECO:0000256" key="1">
    <source>
        <dbReference type="ARBA" id="ARBA00022801"/>
    </source>
</evidence>
<dbReference type="PANTHER" id="PTHR13451:SF0">
    <property type="entry name" value="CROSSOVER JUNCTION ENDONUCLEASE MUS81"/>
    <property type="match status" value="1"/>
</dbReference>
<dbReference type="GO" id="GO:0005634">
    <property type="term" value="C:nucleus"/>
    <property type="evidence" value="ECO:0007669"/>
    <property type="project" value="UniProtKB-SubCell"/>
</dbReference>
<evidence type="ECO:0000259" key="3">
    <source>
        <dbReference type="SMART" id="SM00891"/>
    </source>
</evidence>
<dbReference type="GO" id="GO:0003677">
    <property type="term" value="F:DNA binding"/>
    <property type="evidence" value="ECO:0007669"/>
    <property type="project" value="UniProtKB-UniRule"/>
</dbReference>
<dbReference type="SMART" id="SM00891">
    <property type="entry name" value="ERCC4"/>
    <property type="match status" value="1"/>
</dbReference>
<name>A0A7K7RU64_9PASS</name>
<dbReference type="AlphaFoldDB" id="A0A7K7RU64"/>
<feature type="domain" description="ERCC4" evidence="3">
    <location>
        <begin position="4"/>
        <end position="98"/>
    </location>
</feature>
<dbReference type="GO" id="GO:0000712">
    <property type="term" value="P:resolution of meiotic recombination intermediates"/>
    <property type="evidence" value="ECO:0007669"/>
    <property type="project" value="TreeGrafter"/>
</dbReference>
<dbReference type="InterPro" id="IPR047416">
    <property type="entry name" value="XPF_nuclease_Mus81"/>
</dbReference>
<sequence length="150" mass="16495">MSPGCPRSPSGGIPALLRARGVPVLLRRLHVGDFLWVAREKDPPTGHAPRELALDVVVERKSAADLGNSIRDGRYREQKFRLRCSGLRCPLFLLEEPGPGEPLALPRRSLRQAAASTQVVDGLLVVRTRDPQDSAAYLGVLGEQLRRRFG</sequence>
<dbReference type="SUPFAM" id="SSF52980">
    <property type="entry name" value="Restriction endonuclease-like"/>
    <property type="match status" value="1"/>
</dbReference>
<comment type="cofactor">
    <cofactor evidence="2">
        <name>Mg(2+)</name>
        <dbReference type="ChEBI" id="CHEBI:18420"/>
    </cofactor>
</comment>
<reference evidence="4 5" key="1">
    <citation type="submission" date="2019-09" db="EMBL/GenBank/DDBJ databases">
        <title>Bird 10,000 Genomes (B10K) Project - Family phase.</title>
        <authorList>
            <person name="Zhang G."/>
        </authorList>
    </citation>
    <scope>NUCLEOTIDE SEQUENCE [LARGE SCALE GENOMIC DNA]</scope>
    <source>
        <strain evidence="4">OUT-0053</strain>
        <tissue evidence="4">Muscle</tissue>
    </source>
</reference>
<dbReference type="InterPro" id="IPR033309">
    <property type="entry name" value="Mus81"/>
</dbReference>
<comment type="function">
    <text evidence="2">Interacts with EME1 to form a DNA structure-specific endonuclease with substrate preference for branched DNA structures with a 5'-end at the branch nick. Typical substrates include 3'-flap structures, D-loops, replication forks and nicked Holliday junctions. May be required in mitosis for the processing of stalled or collapsed replication fork intermediates. May be required in meiosis for the repair of meiosis-specific double strand breaks subsequent to single-end invasion (SEI).</text>
</comment>
<keyword evidence="2" id="KW-0479">Metal-binding</keyword>
<evidence type="ECO:0000313" key="4">
    <source>
        <dbReference type="EMBL" id="NWZ95263.1"/>
    </source>
</evidence>
<dbReference type="GO" id="GO:0031573">
    <property type="term" value="P:mitotic intra-S DNA damage checkpoint signaling"/>
    <property type="evidence" value="ECO:0007669"/>
    <property type="project" value="TreeGrafter"/>
</dbReference>
<dbReference type="Pfam" id="PF02732">
    <property type="entry name" value="ERCC4"/>
    <property type="match status" value="1"/>
</dbReference>
<dbReference type="Proteomes" id="UP000549091">
    <property type="component" value="Unassembled WGS sequence"/>
</dbReference>
<keyword evidence="2" id="KW-0234">DNA repair</keyword>
<feature type="non-terminal residue" evidence="4">
    <location>
        <position position="150"/>
    </location>
</feature>
<keyword evidence="5" id="KW-1185">Reference proteome</keyword>
<dbReference type="GO" id="GO:0008821">
    <property type="term" value="F:crossover junction DNA endonuclease activity"/>
    <property type="evidence" value="ECO:0007669"/>
    <property type="project" value="UniProtKB-UniRule"/>
</dbReference>
<dbReference type="Gene3D" id="3.40.50.10130">
    <property type="match status" value="1"/>
</dbReference>
<dbReference type="GO" id="GO:0006308">
    <property type="term" value="P:DNA catabolic process"/>
    <property type="evidence" value="ECO:0007669"/>
    <property type="project" value="UniProtKB-UniRule"/>
</dbReference>
<keyword evidence="1 2" id="KW-0378">Hydrolase</keyword>
<evidence type="ECO:0000313" key="5">
    <source>
        <dbReference type="Proteomes" id="UP000549091"/>
    </source>
</evidence>
<keyword evidence="2" id="KW-0460">Magnesium</keyword>
<comment type="subunit">
    <text evidence="2">Interacts with EME1.</text>
</comment>
<dbReference type="CDD" id="cd20074">
    <property type="entry name" value="XPF_nuclease_Mus81"/>
    <property type="match status" value="1"/>
</dbReference>
<dbReference type="GO" id="GO:0046872">
    <property type="term" value="F:metal ion binding"/>
    <property type="evidence" value="ECO:0007669"/>
    <property type="project" value="UniProtKB-UniRule"/>
</dbReference>
<keyword evidence="2" id="KW-0233">DNA recombination</keyword>
<keyword evidence="2" id="KW-0227">DNA damage</keyword>
<comment type="subcellular location">
    <subcellularLocation>
        <location evidence="2">Nucleus</location>
    </subcellularLocation>
</comment>
<dbReference type="GO" id="GO:0000727">
    <property type="term" value="P:double-strand break repair via break-induced replication"/>
    <property type="evidence" value="ECO:0007669"/>
    <property type="project" value="UniProtKB-UniRule"/>
</dbReference>
<keyword evidence="2" id="KW-0539">Nucleus</keyword>
<feature type="non-terminal residue" evidence="4">
    <location>
        <position position="1"/>
    </location>
</feature>
<dbReference type="InterPro" id="IPR006166">
    <property type="entry name" value="ERCC4_domain"/>
</dbReference>
<dbReference type="EC" id="3.1.22.-" evidence="2"/>
<dbReference type="GO" id="GO:0048476">
    <property type="term" value="C:Holliday junction resolvase complex"/>
    <property type="evidence" value="ECO:0007669"/>
    <property type="project" value="UniProtKB-UniRule"/>
</dbReference>
<organism evidence="4 5">
    <name type="scientific">Nesospiza acunhae</name>
    <dbReference type="NCBI Taxonomy" id="381881"/>
    <lineage>
        <taxon>Eukaryota</taxon>
        <taxon>Metazoa</taxon>
        <taxon>Chordata</taxon>
        <taxon>Craniata</taxon>
        <taxon>Vertebrata</taxon>
        <taxon>Euteleostomi</taxon>
        <taxon>Archelosauria</taxon>
        <taxon>Archosauria</taxon>
        <taxon>Dinosauria</taxon>
        <taxon>Saurischia</taxon>
        <taxon>Theropoda</taxon>
        <taxon>Coelurosauria</taxon>
        <taxon>Aves</taxon>
        <taxon>Neognathae</taxon>
        <taxon>Neoaves</taxon>
        <taxon>Telluraves</taxon>
        <taxon>Australaves</taxon>
        <taxon>Passeriformes</taxon>
        <taxon>Thraupidae</taxon>
        <taxon>Nesospiza</taxon>
    </lineage>
</organism>
<dbReference type="InterPro" id="IPR011335">
    <property type="entry name" value="Restrct_endonuc-II-like"/>
</dbReference>
<keyword evidence="2 4" id="KW-0255">Endonuclease</keyword>
<dbReference type="PANTHER" id="PTHR13451">
    <property type="entry name" value="CLASS II CROSSOVER JUNCTION ENDONUCLEASE MUS81"/>
    <property type="match status" value="1"/>
</dbReference>
<keyword evidence="2" id="KW-0540">Nuclease</keyword>
<dbReference type="EMBL" id="VZSU01001016">
    <property type="protein sequence ID" value="NWZ95263.1"/>
    <property type="molecule type" value="Genomic_DNA"/>
</dbReference>
<protein>
    <recommendedName>
        <fullName evidence="2">Crossover junction endonuclease MUS81</fullName>
        <ecNumber evidence="2">3.1.22.-</ecNumber>
    </recommendedName>
</protein>